<evidence type="ECO:0000256" key="5">
    <source>
        <dbReference type="SAM" id="MobiDB-lite"/>
    </source>
</evidence>
<dbReference type="GO" id="GO:0003723">
    <property type="term" value="F:RNA binding"/>
    <property type="evidence" value="ECO:0007669"/>
    <property type="project" value="InterPro"/>
</dbReference>
<dbReference type="PANTHER" id="PTHR11142">
    <property type="entry name" value="PSEUDOURIDYLATE SYNTHASE"/>
    <property type="match status" value="1"/>
</dbReference>
<dbReference type="InterPro" id="IPR020103">
    <property type="entry name" value="PsdUridine_synth_cat_dom_sf"/>
</dbReference>
<evidence type="ECO:0000256" key="4">
    <source>
        <dbReference type="RuleBase" id="RU003792"/>
    </source>
</evidence>
<evidence type="ECO:0000313" key="8">
    <source>
        <dbReference type="Proteomes" id="UP000017836"/>
    </source>
</evidence>
<dbReference type="AlphaFoldDB" id="W1P2L4"/>
<keyword evidence="2 4" id="KW-0819">tRNA processing</keyword>
<comment type="similarity">
    <text evidence="1 4">Belongs to the tRNA pseudouridine synthase TruA family.</text>
</comment>
<dbReference type="GO" id="GO:0160147">
    <property type="term" value="F:tRNA pseudouridine(38-40) synthase activity"/>
    <property type="evidence" value="ECO:0007669"/>
    <property type="project" value="UniProtKB-EC"/>
</dbReference>
<evidence type="ECO:0000256" key="1">
    <source>
        <dbReference type="ARBA" id="ARBA00009375"/>
    </source>
</evidence>
<dbReference type="Gene3D" id="3.30.70.660">
    <property type="entry name" value="Pseudouridine synthase I, catalytic domain, C-terminal subdomain"/>
    <property type="match status" value="1"/>
</dbReference>
<evidence type="ECO:0000313" key="7">
    <source>
        <dbReference type="EMBL" id="ERN04102.1"/>
    </source>
</evidence>
<keyword evidence="3 4" id="KW-0413">Isomerase</keyword>
<dbReference type="HOGENOM" id="CLU_023331_0_0_1"/>
<dbReference type="OMA" id="YVGTDFR"/>
<keyword evidence="8" id="KW-1185">Reference proteome</keyword>
<name>W1P2L4_AMBTC</name>
<dbReference type="InterPro" id="IPR020097">
    <property type="entry name" value="PsdUridine_synth_TruA_a/b_dom"/>
</dbReference>
<dbReference type="Proteomes" id="UP000017836">
    <property type="component" value="Unassembled WGS sequence"/>
</dbReference>
<dbReference type="PANTHER" id="PTHR11142:SF9">
    <property type="entry name" value="TRNA PSEUDOURIDINE SYNTHASE-RELATED"/>
    <property type="match status" value="1"/>
</dbReference>
<dbReference type="InterPro" id="IPR020095">
    <property type="entry name" value="PsdUridine_synth_TruA_C"/>
</dbReference>
<feature type="domain" description="Pseudouridine synthase I TruA alpha/beta" evidence="6">
    <location>
        <begin position="193"/>
        <end position="273"/>
    </location>
</feature>
<dbReference type="GO" id="GO:0008033">
    <property type="term" value="P:tRNA processing"/>
    <property type="evidence" value="ECO:0007669"/>
    <property type="project" value="UniProtKB-KW"/>
</dbReference>
<evidence type="ECO:0000259" key="6">
    <source>
        <dbReference type="Pfam" id="PF01416"/>
    </source>
</evidence>
<dbReference type="InterPro" id="IPR001406">
    <property type="entry name" value="PsdUridine_synth_TruA"/>
</dbReference>
<dbReference type="STRING" id="13333.W1P2L4"/>
<dbReference type="EC" id="5.4.99.12" evidence="4"/>
<dbReference type="Pfam" id="PF01416">
    <property type="entry name" value="PseudoU_synth_1"/>
    <property type="match status" value="1"/>
</dbReference>
<proteinExistence type="inferred from homology"/>
<gene>
    <name evidence="7" type="ORF">AMTR_s00077p00023510</name>
</gene>
<protein>
    <recommendedName>
        <fullName evidence="4">tRNA pseudouridine synthase</fullName>
        <ecNumber evidence="4">5.4.99.12</ecNumber>
    </recommendedName>
</protein>
<evidence type="ECO:0000256" key="2">
    <source>
        <dbReference type="ARBA" id="ARBA00022694"/>
    </source>
</evidence>
<dbReference type="GO" id="GO:0001522">
    <property type="term" value="P:pseudouridine synthesis"/>
    <property type="evidence" value="ECO:0007669"/>
    <property type="project" value="InterPro"/>
</dbReference>
<dbReference type="Gramene" id="ERN04102">
    <property type="protein sequence ID" value="ERN04102"/>
    <property type="gene ID" value="AMTR_s00077p00023510"/>
</dbReference>
<organism evidence="7 8">
    <name type="scientific">Amborella trichopoda</name>
    <dbReference type="NCBI Taxonomy" id="13333"/>
    <lineage>
        <taxon>Eukaryota</taxon>
        <taxon>Viridiplantae</taxon>
        <taxon>Streptophyta</taxon>
        <taxon>Embryophyta</taxon>
        <taxon>Tracheophyta</taxon>
        <taxon>Spermatophyta</taxon>
        <taxon>Magnoliopsida</taxon>
        <taxon>Amborellales</taxon>
        <taxon>Amborellaceae</taxon>
        <taxon>Amborella</taxon>
    </lineage>
</organism>
<dbReference type="SUPFAM" id="SSF55120">
    <property type="entry name" value="Pseudouridine synthase"/>
    <property type="match status" value="2"/>
</dbReference>
<comment type="catalytic activity">
    <reaction evidence="4">
        <text>uridine(38/39/40) in tRNA = pseudouridine(38/39/40) in tRNA</text>
        <dbReference type="Rhea" id="RHEA:22376"/>
        <dbReference type="Rhea" id="RHEA-COMP:10085"/>
        <dbReference type="Rhea" id="RHEA-COMP:10087"/>
        <dbReference type="ChEBI" id="CHEBI:65314"/>
        <dbReference type="ChEBI" id="CHEBI:65315"/>
        <dbReference type="EC" id="5.4.99.12"/>
    </reaction>
</comment>
<evidence type="ECO:0000256" key="3">
    <source>
        <dbReference type="ARBA" id="ARBA00023235"/>
    </source>
</evidence>
<dbReference type="EMBL" id="KI394293">
    <property type="protein sequence ID" value="ERN04102.1"/>
    <property type="molecule type" value="Genomic_DNA"/>
</dbReference>
<feature type="region of interest" description="Disordered" evidence="5">
    <location>
        <begin position="111"/>
        <end position="160"/>
    </location>
</feature>
<reference evidence="8" key="1">
    <citation type="journal article" date="2013" name="Science">
        <title>The Amborella genome and the evolution of flowering plants.</title>
        <authorList>
            <consortium name="Amborella Genome Project"/>
        </authorList>
    </citation>
    <scope>NUCLEOTIDE SEQUENCE [LARGE SCALE GENOMIC DNA]</scope>
</reference>
<accession>W1P2L4</accession>
<sequence>MISLKMEIPENAWNRDPNGINMANTINAHLPNNMKVFGVLPSQRSFDARRECIARMYSYLLPAEIIGITNQCGPGEIERHLLEFNNILKTFEGDHPFHNYTARSKYRRRHCGGSNFSKGTISSKEKSDAEDEQSDEEEESGRATTDNEQSDDKGLDYSEMPDNNFELSNDVAAPRVRAKWVHEPDEKDLISGSHFRKIFSFTCGKLETSNEMPFLEICVCGESFMLHQIRKMVAAAIAVKRALLPHDVIDLSLTKFSRMVLPIAPSEVLILKGNKYSLRNLPCGSKPEVFRLIESKEINEAIENFYSSVLLPQVSSAFLDPSRPPWMDWVCKYTRC</sequence>
<feature type="compositionally biased region" description="Acidic residues" evidence="5">
    <location>
        <begin position="128"/>
        <end position="139"/>
    </location>
</feature>
<dbReference type="eggNOG" id="KOG2553">
    <property type="taxonomic scope" value="Eukaryota"/>
</dbReference>